<dbReference type="RefSeq" id="WP_145095850.1">
    <property type="nucleotide sequence ID" value="NZ_CP036348.1"/>
</dbReference>
<feature type="region of interest" description="Disordered" evidence="2">
    <location>
        <begin position="684"/>
        <end position="711"/>
    </location>
</feature>
<evidence type="ECO:0000313" key="5">
    <source>
        <dbReference type="Proteomes" id="UP000315082"/>
    </source>
</evidence>
<dbReference type="InterPro" id="IPR027785">
    <property type="entry name" value="UvrD-like_helicase_C"/>
</dbReference>
<organism evidence="4 5">
    <name type="scientific">Rosistilla carotiformis</name>
    <dbReference type="NCBI Taxonomy" id="2528017"/>
    <lineage>
        <taxon>Bacteria</taxon>
        <taxon>Pseudomonadati</taxon>
        <taxon>Planctomycetota</taxon>
        <taxon>Planctomycetia</taxon>
        <taxon>Pirellulales</taxon>
        <taxon>Pirellulaceae</taxon>
        <taxon>Rosistilla</taxon>
    </lineage>
</organism>
<evidence type="ECO:0000256" key="1">
    <source>
        <dbReference type="ARBA" id="ARBA00034923"/>
    </source>
</evidence>
<dbReference type="GO" id="GO:0003677">
    <property type="term" value="F:DNA binding"/>
    <property type="evidence" value="ECO:0007669"/>
    <property type="project" value="InterPro"/>
</dbReference>
<accession>A0A518JU10</accession>
<dbReference type="InterPro" id="IPR027417">
    <property type="entry name" value="P-loop_NTPase"/>
</dbReference>
<dbReference type="SUPFAM" id="SSF52540">
    <property type="entry name" value="P-loop containing nucleoside triphosphate hydrolases"/>
    <property type="match status" value="1"/>
</dbReference>
<sequence length="711" mass="79455">MQIFPSKQQFKKFPAAEALLDVLEANEGRLGLKESVLYHNFPLYRDEEGGIIVADAMLLSPCHGVVGFALTNAGPGASSDELSACIPVVEQLPAHVHSRLIRNKSLRKSSVNLSFDITPFVFAPFLGTVPEDIEFDCDVVTELTTLADYLEAIREEPMDETVFSELVATIDGAKGLIRTKKRDISGKDQKSKGKQAELVEAAITNFDQQQKHGIMGVVTGPQRIRGLAGSGKTVVLAMKAAQTHLQNPDARIAFTFSTKSLYQHVKRLITRFYRQFDDQDPDWDRVQILHGWGGKSSPGLYSLSCEQHEVPSLTVPEAKRQSLGDAFEHACTVLMETARIQPQFDYIFVDEGQDFPLSFIRLCHLLAENGKFVYAYDELQTLFHATTPGQSEVFGVGEDGTPNATFEEDIILHKCYRNPREIIVCAHGLGFGFYSERIDQMLENQKHWEDIGYRVVSGTFEEGEKIVVERPEDNSLTVISDISGLDEIVKGYVATNFQDEVRYVVDNIASDIADGLTPEDILVVSVDDRNAKAYLSSVEMGLMKKKISCNNLHSDSFGIQDFAKDGRVTLATVHKAKGNEAFMVYVVGVDAVMYRPNVNKRNKLFTAMTRAKGWVRVSGEGEGAAQFIKELTTAKAKFPRLEFTYPSEEELKVMKRDLAESADQKLRQKRLLDQLREELSDEEIRRLMNEETPKGKVATKKVGNSTRRKGD</sequence>
<dbReference type="EMBL" id="CP036348">
    <property type="protein sequence ID" value="QDV69028.1"/>
    <property type="molecule type" value="Genomic_DNA"/>
</dbReference>
<dbReference type="GO" id="GO:0000725">
    <property type="term" value="P:recombinational repair"/>
    <property type="evidence" value="ECO:0007669"/>
    <property type="project" value="TreeGrafter"/>
</dbReference>
<dbReference type="Proteomes" id="UP000315082">
    <property type="component" value="Chromosome"/>
</dbReference>
<dbReference type="GO" id="GO:0043138">
    <property type="term" value="F:3'-5' DNA helicase activity"/>
    <property type="evidence" value="ECO:0007669"/>
    <property type="project" value="TreeGrafter"/>
</dbReference>
<dbReference type="OrthoDB" id="7066673at2"/>
<dbReference type="AlphaFoldDB" id="A0A518JU10"/>
<evidence type="ECO:0000259" key="3">
    <source>
        <dbReference type="Pfam" id="PF13538"/>
    </source>
</evidence>
<feature type="compositionally biased region" description="Basic and acidic residues" evidence="2">
    <location>
        <begin position="684"/>
        <end position="694"/>
    </location>
</feature>
<dbReference type="Pfam" id="PF13538">
    <property type="entry name" value="UvrD_C_2"/>
    <property type="match status" value="1"/>
</dbReference>
<dbReference type="Gene3D" id="3.40.50.300">
    <property type="entry name" value="P-loop containing nucleotide triphosphate hydrolases"/>
    <property type="match status" value="2"/>
</dbReference>
<dbReference type="PANTHER" id="PTHR11070">
    <property type="entry name" value="UVRD / RECB / PCRA DNA HELICASE FAMILY MEMBER"/>
    <property type="match status" value="1"/>
</dbReference>
<evidence type="ECO:0000313" key="4">
    <source>
        <dbReference type="EMBL" id="QDV69028.1"/>
    </source>
</evidence>
<reference evidence="4 5" key="1">
    <citation type="submission" date="2019-02" db="EMBL/GenBank/DDBJ databases">
        <title>Deep-cultivation of Planctomycetes and their phenomic and genomic characterization uncovers novel biology.</title>
        <authorList>
            <person name="Wiegand S."/>
            <person name="Jogler M."/>
            <person name="Boedeker C."/>
            <person name="Pinto D."/>
            <person name="Vollmers J."/>
            <person name="Rivas-Marin E."/>
            <person name="Kohn T."/>
            <person name="Peeters S.H."/>
            <person name="Heuer A."/>
            <person name="Rast P."/>
            <person name="Oberbeckmann S."/>
            <person name="Bunk B."/>
            <person name="Jeske O."/>
            <person name="Meyerdierks A."/>
            <person name="Storesund J.E."/>
            <person name="Kallscheuer N."/>
            <person name="Luecker S."/>
            <person name="Lage O.M."/>
            <person name="Pohl T."/>
            <person name="Merkel B.J."/>
            <person name="Hornburger P."/>
            <person name="Mueller R.-W."/>
            <person name="Bruemmer F."/>
            <person name="Labrenz M."/>
            <person name="Spormann A.M."/>
            <person name="Op den Camp H."/>
            <person name="Overmann J."/>
            <person name="Amann R."/>
            <person name="Jetten M.S.M."/>
            <person name="Mascher T."/>
            <person name="Medema M.H."/>
            <person name="Devos D.P."/>
            <person name="Kaster A.-K."/>
            <person name="Ovreas L."/>
            <person name="Rohde M."/>
            <person name="Galperin M.Y."/>
            <person name="Jogler C."/>
        </authorList>
    </citation>
    <scope>NUCLEOTIDE SEQUENCE [LARGE SCALE GENOMIC DNA]</scope>
    <source>
        <strain evidence="4 5">Poly24</strain>
    </source>
</reference>
<feature type="domain" description="UvrD-like helicase C-terminal" evidence="3">
    <location>
        <begin position="569"/>
        <end position="617"/>
    </location>
</feature>
<dbReference type="KEGG" id="rcf:Poly24_27420"/>
<gene>
    <name evidence="4" type="ORF">Poly24_27420</name>
</gene>
<protein>
    <recommendedName>
        <fullName evidence="1">DNA 3'-5' helicase II</fullName>
    </recommendedName>
</protein>
<keyword evidence="5" id="KW-1185">Reference proteome</keyword>
<proteinExistence type="predicted"/>
<dbReference type="InterPro" id="IPR000212">
    <property type="entry name" value="DNA_helicase_UvrD/REP"/>
</dbReference>
<evidence type="ECO:0000256" key="2">
    <source>
        <dbReference type="SAM" id="MobiDB-lite"/>
    </source>
</evidence>
<dbReference type="GO" id="GO:0005524">
    <property type="term" value="F:ATP binding"/>
    <property type="evidence" value="ECO:0007669"/>
    <property type="project" value="InterPro"/>
</dbReference>
<name>A0A518JU10_9BACT</name>
<dbReference type="PANTHER" id="PTHR11070:SF2">
    <property type="entry name" value="ATP-DEPENDENT DNA HELICASE SRS2"/>
    <property type="match status" value="1"/>
</dbReference>